<accession>A0ABT0WH63</accession>
<organism evidence="1 2">
    <name type="scientific">Neobacillus pocheonensis</name>
    <dbReference type="NCBI Taxonomy" id="363869"/>
    <lineage>
        <taxon>Bacteria</taxon>
        <taxon>Bacillati</taxon>
        <taxon>Bacillota</taxon>
        <taxon>Bacilli</taxon>
        <taxon>Bacillales</taxon>
        <taxon>Bacillaceae</taxon>
        <taxon>Neobacillus</taxon>
    </lineage>
</organism>
<reference evidence="1 2" key="1">
    <citation type="submission" date="2022-06" db="EMBL/GenBank/DDBJ databases">
        <authorList>
            <person name="Jeon C.O."/>
        </authorList>
    </citation>
    <scope>NUCLEOTIDE SEQUENCE [LARGE SCALE GENOMIC DNA]</scope>
    <source>
        <strain evidence="1 2">KCTC 13943</strain>
    </source>
</reference>
<protein>
    <submittedName>
        <fullName evidence="1">Uncharacterized protein</fullName>
    </submittedName>
</protein>
<keyword evidence="2" id="KW-1185">Reference proteome</keyword>
<comment type="caution">
    <text evidence="1">The sequence shown here is derived from an EMBL/GenBank/DDBJ whole genome shotgun (WGS) entry which is preliminary data.</text>
</comment>
<dbReference type="Proteomes" id="UP001523262">
    <property type="component" value="Unassembled WGS sequence"/>
</dbReference>
<gene>
    <name evidence="1" type="ORF">NDK43_29355</name>
</gene>
<evidence type="ECO:0000313" key="1">
    <source>
        <dbReference type="EMBL" id="MCM2535641.1"/>
    </source>
</evidence>
<proteinExistence type="predicted"/>
<sequence length="78" mass="8646">MNLNRGLFGQSKAKKAKVSLKVMIKSTNLRYVIGQESVDLKKLFRLSYPVIDNKGILRSIHTTMANGVAGLPRLVCKS</sequence>
<evidence type="ECO:0000313" key="2">
    <source>
        <dbReference type="Proteomes" id="UP001523262"/>
    </source>
</evidence>
<dbReference type="EMBL" id="JAMQCR010000003">
    <property type="protein sequence ID" value="MCM2535641.1"/>
    <property type="molecule type" value="Genomic_DNA"/>
</dbReference>
<name>A0ABT0WH63_9BACI</name>